<keyword evidence="2" id="KW-1185">Reference proteome</keyword>
<reference evidence="1 2" key="1">
    <citation type="submission" date="2022-01" db="EMBL/GenBank/DDBJ databases">
        <authorList>
            <person name="Xiong W."/>
            <person name="Schranz E."/>
        </authorList>
    </citation>
    <scope>NUCLEOTIDE SEQUENCE [LARGE SCALE GENOMIC DNA]</scope>
</reference>
<name>A0AAU9M359_9ASTR</name>
<dbReference type="AlphaFoldDB" id="A0AAU9M359"/>
<protein>
    <submittedName>
        <fullName evidence="1">Uncharacterized protein</fullName>
    </submittedName>
</protein>
<organism evidence="1 2">
    <name type="scientific">Lactuca virosa</name>
    <dbReference type="NCBI Taxonomy" id="75947"/>
    <lineage>
        <taxon>Eukaryota</taxon>
        <taxon>Viridiplantae</taxon>
        <taxon>Streptophyta</taxon>
        <taxon>Embryophyta</taxon>
        <taxon>Tracheophyta</taxon>
        <taxon>Spermatophyta</taxon>
        <taxon>Magnoliopsida</taxon>
        <taxon>eudicotyledons</taxon>
        <taxon>Gunneridae</taxon>
        <taxon>Pentapetalae</taxon>
        <taxon>asterids</taxon>
        <taxon>campanulids</taxon>
        <taxon>Asterales</taxon>
        <taxon>Asteraceae</taxon>
        <taxon>Cichorioideae</taxon>
        <taxon>Cichorieae</taxon>
        <taxon>Lactucinae</taxon>
        <taxon>Lactuca</taxon>
    </lineage>
</organism>
<dbReference type="EMBL" id="CAKMRJ010001112">
    <property type="protein sequence ID" value="CAH1421012.1"/>
    <property type="molecule type" value="Genomic_DNA"/>
</dbReference>
<sequence length="75" mass="8537">MVNTEQEEQKVFNGVHNIYGQLEEVELFVAQGLTFLFPSQSGCTFDFSILIRKKVSFQLELHNINLTSVKCLSPT</sequence>
<gene>
    <name evidence="1" type="ORF">LVIROSA_LOCUS8433</name>
</gene>
<dbReference type="Proteomes" id="UP001157418">
    <property type="component" value="Unassembled WGS sequence"/>
</dbReference>
<evidence type="ECO:0000313" key="1">
    <source>
        <dbReference type="EMBL" id="CAH1421012.1"/>
    </source>
</evidence>
<evidence type="ECO:0000313" key="2">
    <source>
        <dbReference type="Proteomes" id="UP001157418"/>
    </source>
</evidence>
<proteinExistence type="predicted"/>
<accession>A0AAU9M359</accession>
<comment type="caution">
    <text evidence="1">The sequence shown here is derived from an EMBL/GenBank/DDBJ whole genome shotgun (WGS) entry which is preliminary data.</text>
</comment>